<proteinExistence type="predicted"/>
<dbReference type="InterPro" id="IPR020846">
    <property type="entry name" value="MFS_dom"/>
</dbReference>
<evidence type="ECO:0000256" key="6">
    <source>
        <dbReference type="ARBA" id="ARBA00022989"/>
    </source>
</evidence>
<feature type="transmembrane region" description="Helical" evidence="8">
    <location>
        <begin position="42"/>
        <end position="65"/>
    </location>
</feature>
<feature type="transmembrane region" description="Helical" evidence="8">
    <location>
        <begin position="369"/>
        <end position="390"/>
    </location>
</feature>
<feature type="domain" description="Major facilitator superfamily (MFS) profile" evidence="9">
    <location>
        <begin position="5"/>
        <end position="395"/>
    </location>
</feature>
<dbReference type="SUPFAM" id="SSF103473">
    <property type="entry name" value="MFS general substrate transporter"/>
    <property type="match status" value="1"/>
</dbReference>
<name>A0A0W0WVW0_9GAMM</name>
<dbReference type="InterPro" id="IPR051084">
    <property type="entry name" value="H+-coupled_symporters"/>
</dbReference>
<keyword evidence="5" id="KW-0769">Symport</keyword>
<keyword evidence="11" id="KW-1185">Reference proteome</keyword>
<dbReference type="InterPro" id="IPR011701">
    <property type="entry name" value="MFS"/>
</dbReference>
<keyword evidence="2" id="KW-0813">Transport</keyword>
<organism evidence="10 11">
    <name type="scientific">Legionella nautarum</name>
    <dbReference type="NCBI Taxonomy" id="45070"/>
    <lineage>
        <taxon>Bacteria</taxon>
        <taxon>Pseudomonadati</taxon>
        <taxon>Pseudomonadota</taxon>
        <taxon>Gammaproteobacteria</taxon>
        <taxon>Legionellales</taxon>
        <taxon>Legionellaceae</taxon>
        <taxon>Legionella</taxon>
    </lineage>
</organism>
<feature type="transmembrane region" description="Helical" evidence="8">
    <location>
        <begin position="77"/>
        <end position="97"/>
    </location>
</feature>
<dbReference type="EMBL" id="LNYO01000013">
    <property type="protein sequence ID" value="KTD36450.1"/>
    <property type="molecule type" value="Genomic_DNA"/>
</dbReference>
<feature type="transmembrane region" description="Helical" evidence="8">
    <location>
        <begin position="255"/>
        <end position="274"/>
    </location>
</feature>
<feature type="transmembrane region" description="Helical" evidence="8">
    <location>
        <begin position="344"/>
        <end position="363"/>
    </location>
</feature>
<keyword evidence="4 8" id="KW-0812">Transmembrane</keyword>
<sequence length="408" mass="44872">MKRSSLALVLALIFLEWLDFSLYLYLAKSVFADDFFPPSSYSLMLSFALFAAAYFARPVGGWFFGRKADLSGRRNPMVFSAALMGFATLGICLLPTYAQIGLLAPWGLLGLRIAQGLALGGEINTSAMFLVEHHPKRPLMAGSLVAASGALGMFFGASLATLLQYLNILWAWRLIFAVVAMVSLGVCRLRKRLRESPEFQKENRSIRTIWRAHWRGLLNIAILGAFVSVMVYICNVFWVSFAIDKQLWTKTQCAWLGSLAQLLSALFAIPIAYFSQPSQVYRLMQASMVVISLAAPCLFFFTTVYLSQAVLLSVLGYALGNALACSVLYYLLYLQLPAQYRCQGVSTVWALAASLGAVSLPLAEQAVKLGANWLPGVLVSTVAILSLLFFRSKQRSSKNSLTVEAITN</sequence>
<keyword evidence="7 8" id="KW-0472">Membrane</keyword>
<keyword evidence="3" id="KW-1003">Cell membrane</keyword>
<dbReference type="PANTHER" id="PTHR43528">
    <property type="entry name" value="ALPHA-KETOGLUTARATE PERMEASE"/>
    <property type="match status" value="1"/>
</dbReference>
<gene>
    <name evidence="10" type="primary">tphB</name>
    <name evidence="10" type="ORF">Lnau_1434</name>
</gene>
<evidence type="ECO:0000256" key="5">
    <source>
        <dbReference type="ARBA" id="ARBA00022847"/>
    </source>
</evidence>
<feature type="transmembrane region" description="Helical" evidence="8">
    <location>
        <begin position="312"/>
        <end position="332"/>
    </location>
</feature>
<evidence type="ECO:0000256" key="1">
    <source>
        <dbReference type="ARBA" id="ARBA00004651"/>
    </source>
</evidence>
<feature type="transmembrane region" description="Helical" evidence="8">
    <location>
        <begin position="109"/>
        <end position="131"/>
    </location>
</feature>
<dbReference type="GO" id="GO:0005886">
    <property type="term" value="C:plasma membrane"/>
    <property type="evidence" value="ECO:0007669"/>
    <property type="project" value="UniProtKB-SubCell"/>
</dbReference>
<feature type="transmembrane region" description="Helical" evidence="8">
    <location>
        <begin position="169"/>
        <end position="187"/>
    </location>
</feature>
<evidence type="ECO:0000313" key="11">
    <source>
        <dbReference type="Proteomes" id="UP000054725"/>
    </source>
</evidence>
<dbReference type="PANTHER" id="PTHR43528:SF1">
    <property type="entry name" value="ALPHA-KETOGLUTARATE PERMEASE"/>
    <property type="match status" value="1"/>
</dbReference>
<feature type="transmembrane region" description="Helical" evidence="8">
    <location>
        <begin position="143"/>
        <end position="163"/>
    </location>
</feature>
<comment type="subcellular location">
    <subcellularLocation>
        <location evidence="1">Cell membrane</location>
        <topology evidence="1">Multi-pass membrane protein</topology>
    </subcellularLocation>
</comment>
<dbReference type="Proteomes" id="UP000054725">
    <property type="component" value="Unassembled WGS sequence"/>
</dbReference>
<dbReference type="Gene3D" id="1.20.1250.20">
    <property type="entry name" value="MFS general substrate transporter like domains"/>
    <property type="match status" value="2"/>
</dbReference>
<evidence type="ECO:0000256" key="8">
    <source>
        <dbReference type="SAM" id="Phobius"/>
    </source>
</evidence>
<dbReference type="PROSITE" id="PS50850">
    <property type="entry name" value="MFS"/>
    <property type="match status" value="1"/>
</dbReference>
<dbReference type="InterPro" id="IPR036259">
    <property type="entry name" value="MFS_trans_sf"/>
</dbReference>
<dbReference type="GO" id="GO:0015293">
    <property type="term" value="F:symporter activity"/>
    <property type="evidence" value="ECO:0007669"/>
    <property type="project" value="UniProtKB-KW"/>
</dbReference>
<evidence type="ECO:0000256" key="4">
    <source>
        <dbReference type="ARBA" id="ARBA00022692"/>
    </source>
</evidence>
<evidence type="ECO:0000313" key="10">
    <source>
        <dbReference type="EMBL" id="KTD36450.1"/>
    </source>
</evidence>
<keyword evidence="6 8" id="KW-1133">Transmembrane helix</keyword>
<dbReference type="STRING" id="45070.Lnau_1434"/>
<evidence type="ECO:0000256" key="7">
    <source>
        <dbReference type="ARBA" id="ARBA00023136"/>
    </source>
</evidence>
<evidence type="ECO:0000259" key="9">
    <source>
        <dbReference type="PROSITE" id="PS50850"/>
    </source>
</evidence>
<comment type="caution">
    <text evidence="10">The sequence shown here is derived from an EMBL/GenBank/DDBJ whole genome shotgun (WGS) entry which is preliminary data.</text>
</comment>
<dbReference type="Pfam" id="PF07690">
    <property type="entry name" value="MFS_1"/>
    <property type="match status" value="1"/>
</dbReference>
<feature type="transmembrane region" description="Helical" evidence="8">
    <location>
        <begin position="217"/>
        <end position="243"/>
    </location>
</feature>
<evidence type="ECO:0000256" key="2">
    <source>
        <dbReference type="ARBA" id="ARBA00022448"/>
    </source>
</evidence>
<feature type="transmembrane region" description="Helical" evidence="8">
    <location>
        <begin position="286"/>
        <end position="306"/>
    </location>
</feature>
<dbReference type="AlphaFoldDB" id="A0A0W0WVW0"/>
<dbReference type="PATRIC" id="fig|45070.6.peg.1502"/>
<evidence type="ECO:0000256" key="3">
    <source>
        <dbReference type="ARBA" id="ARBA00022475"/>
    </source>
</evidence>
<reference evidence="10 11" key="1">
    <citation type="submission" date="2015-11" db="EMBL/GenBank/DDBJ databases">
        <title>Genomic analysis of 38 Legionella species identifies large and diverse effector repertoires.</title>
        <authorList>
            <person name="Burstein D."/>
            <person name="Amaro F."/>
            <person name="Zusman T."/>
            <person name="Lifshitz Z."/>
            <person name="Cohen O."/>
            <person name="Gilbert J.A."/>
            <person name="Pupko T."/>
            <person name="Shuman H.A."/>
            <person name="Segal G."/>
        </authorList>
    </citation>
    <scope>NUCLEOTIDE SEQUENCE [LARGE SCALE GENOMIC DNA]</scope>
    <source>
        <strain evidence="10 11">ATCC 49506</strain>
    </source>
</reference>
<accession>A0A0W0WVW0</accession>
<protein>
    <submittedName>
        <fullName evidence="10">Proline/glycine betaine transporter-like protein</fullName>
    </submittedName>
</protein>